<gene>
    <name evidence="1" type="ORF">PA27867_3815</name>
</gene>
<proteinExistence type="predicted"/>
<evidence type="ECO:0000313" key="1">
    <source>
        <dbReference type="EMBL" id="ANP74730.1"/>
    </source>
</evidence>
<protein>
    <recommendedName>
        <fullName evidence="3">Transcriptional regulator, AbiEi antitoxin, Type IV TA system</fullName>
    </recommendedName>
</protein>
<dbReference type="KEGG" id="cart:PA27867_3815"/>
<evidence type="ECO:0000313" key="2">
    <source>
        <dbReference type="Proteomes" id="UP000092582"/>
    </source>
</evidence>
<dbReference type="Proteomes" id="UP000092582">
    <property type="component" value="Chromosome 1"/>
</dbReference>
<name>A0A1B1BPY9_9MICO</name>
<sequence>METTEALLTELEPGSYPDLSTDVWLRADRDARYLMRIYATALGRRSRPVLTHLSAARVWGLPILGPWPRTVHLQGGRRDLAEAPGITWHREYLSDADITEVGGLLATTRLRTMVDLARSQPFRSAVISLDAGLQPRFVLPPGTLAPAVSRDRLLERVLGLGAERGAARARLAARFADPRSGSRGQSLSRASMYLARVPLPELRAACPHPDGEDQIDFRWDARFHVKRRTLLGEFDCEVSRPGDRSREARLQASGRTLARWRWADALHPGRLREVLQAAGLRPES</sequence>
<reference evidence="1 2" key="1">
    <citation type="submission" date="2016-06" db="EMBL/GenBank/DDBJ databases">
        <title>Genome sequencing of Cryobacterium arcticum PAMC 27867.</title>
        <authorList>
            <person name="Lee J."/>
            <person name="Kim O.-S."/>
        </authorList>
    </citation>
    <scope>NUCLEOTIDE SEQUENCE [LARGE SCALE GENOMIC DNA]</scope>
    <source>
        <strain evidence="1 2">PAMC 27867</strain>
    </source>
</reference>
<dbReference type="RefSeq" id="WP_066598665.1">
    <property type="nucleotide sequence ID" value="NZ_CP016282.1"/>
</dbReference>
<accession>A0A1B1BPY9</accession>
<dbReference type="OrthoDB" id="5517693at2"/>
<dbReference type="EMBL" id="CP016282">
    <property type="protein sequence ID" value="ANP74730.1"/>
    <property type="molecule type" value="Genomic_DNA"/>
</dbReference>
<dbReference type="STRING" id="670052.PA27867_3815"/>
<evidence type="ECO:0008006" key="3">
    <source>
        <dbReference type="Google" id="ProtNLM"/>
    </source>
</evidence>
<keyword evidence="2" id="KW-1185">Reference proteome</keyword>
<dbReference type="AlphaFoldDB" id="A0A1B1BPY9"/>
<organism evidence="1 2">
    <name type="scientific">Cryobacterium arcticum</name>
    <dbReference type="NCBI Taxonomy" id="670052"/>
    <lineage>
        <taxon>Bacteria</taxon>
        <taxon>Bacillati</taxon>
        <taxon>Actinomycetota</taxon>
        <taxon>Actinomycetes</taxon>
        <taxon>Micrococcales</taxon>
        <taxon>Microbacteriaceae</taxon>
        <taxon>Cryobacterium</taxon>
    </lineage>
</organism>